<dbReference type="InterPro" id="IPR000847">
    <property type="entry name" value="LysR_HTH_N"/>
</dbReference>
<evidence type="ECO:0000256" key="4">
    <source>
        <dbReference type="ARBA" id="ARBA00023163"/>
    </source>
</evidence>
<dbReference type="InterPro" id="IPR036390">
    <property type="entry name" value="WH_DNA-bd_sf"/>
</dbReference>
<dbReference type="InterPro" id="IPR050950">
    <property type="entry name" value="HTH-type_LysR_regulators"/>
</dbReference>
<dbReference type="InterPro" id="IPR036388">
    <property type="entry name" value="WH-like_DNA-bd_sf"/>
</dbReference>
<feature type="domain" description="HTH lysR-type" evidence="5">
    <location>
        <begin position="1"/>
        <end position="60"/>
    </location>
</feature>
<dbReference type="Gene3D" id="1.10.10.10">
    <property type="entry name" value="Winged helix-like DNA-binding domain superfamily/Winged helix DNA-binding domain"/>
    <property type="match status" value="1"/>
</dbReference>
<keyword evidence="3" id="KW-0238">DNA-binding</keyword>
<sequence length="305" mass="34138">MDLKTLHYFTEVVNAGGFAKACNRAFVTQPALSKAIRLLEEELDMMLLERGKRGTQIRLTEAGHVVYRHASRLIEGRQLMLNDLDNLRNLKGGTLKLGLAPLGSAELFAPVIAKFRQLHPHIELQLLVRGGIEQTVALHKDEIELATGIIDFDDEFDGIRVRDESMVVVLPAAHVLANKQTLQLSDLNTLAQVMFEPEYALYELVLSACAKAGFTPKTITRVSHADFGIALVAAGTGVMILPKIIAERYRINEVVNIPLASADLRWELSLFWRKQKHLSFAAKAMLELVKQHLSQLENTYQTDEY</sequence>
<evidence type="ECO:0000256" key="3">
    <source>
        <dbReference type="ARBA" id="ARBA00023125"/>
    </source>
</evidence>
<organism evidence="6 7">
    <name type="scientific">Shewanella ulleungensis</name>
    <dbReference type="NCBI Taxonomy" id="2282699"/>
    <lineage>
        <taxon>Bacteria</taxon>
        <taxon>Pseudomonadati</taxon>
        <taxon>Pseudomonadota</taxon>
        <taxon>Gammaproteobacteria</taxon>
        <taxon>Alteromonadales</taxon>
        <taxon>Shewanellaceae</taxon>
        <taxon>Shewanella</taxon>
    </lineage>
</organism>
<evidence type="ECO:0000313" key="6">
    <source>
        <dbReference type="EMBL" id="GGP77235.1"/>
    </source>
</evidence>
<proteinExistence type="inferred from homology"/>
<comment type="caution">
    <text evidence="6">The sequence shown here is derived from an EMBL/GenBank/DDBJ whole genome shotgun (WGS) entry which is preliminary data.</text>
</comment>
<evidence type="ECO:0000256" key="2">
    <source>
        <dbReference type="ARBA" id="ARBA00023015"/>
    </source>
</evidence>
<dbReference type="PRINTS" id="PR00039">
    <property type="entry name" value="HTHLYSR"/>
</dbReference>
<accession>A0ABQ2QEF2</accession>
<evidence type="ECO:0000313" key="7">
    <source>
        <dbReference type="Proteomes" id="UP000654004"/>
    </source>
</evidence>
<evidence type="ECO:0000256" key="1">
    <source>
        <dbReference type="ARBA" id="ARBA00009437"/>
    </source>
</evidence>
<gene>
    <name evidence="6" type="ORF">GCM10009410_07230</name>
</gene>
<comment type="similarity">
    <text evidence="1">Belongs to the LysR transcriptional regulatory family.</text>
</comment>
<dbReference type="Pfam" id="PF03466">
    <property type="entry name" value="LysR_substrate"/>
    <property type="match status" value="1"/>
</dbReference>
<dbReference type="EMBL" id="BMQW01000001">
    <property type="protein sequence ID" value="GGP77235.1"/>
    <property type="molecule type" value="Genomic_DNA"/>
</dbReference>
<reference evidence="7" key="1">
    <citation type="journal article" date="2019" name="Int. J. Syst. Evol. Microbiol.">
        <title>The Global Catalogue of Microorganisms (GCM) 10K type strain sequencing project: providing services to taxonomists for standard genome sequencing and annotation.</title>
        <authorList>
            <consortium name="The Broad Institute Genomics Platform"/>
            <consortium name="The Broad Institute Genome Sequencing Center for Infectious Disease"/>
            <person name="Wu L."/>
            <person name="Ma J."/>
        </authorList>
    </citation>
    <scope>NUCLEOTIDE SEQUENCE [LARGE SCALE GENOMIC DNA]</scope>
    <source>
        <strain evidence="7">JCM 32305</strain>
    </source>
</reference>
<dbReference type="Gene3D" id="3.40.190.290">
    <property type="match status" value="1"/>
</dbReference>
<name>A0ABQ2QEF2_9GAMM</name>
<dbReference type="PANTHER" id="PTHR30419">
    <property type="entry name" value="HTH-TYPE TRANSCRIPTIONAL REGULATOR YBHD"/>
    <property type="match status" value="1"/>
</dbReference>
<dbReference type="PANTHER" id="PTHR30419:SF8">
    <property type="entry name" value="NITROGEN ASSIMILATION TRANSCRIPTIONAL ACTIVATOR-RELATED"/>
    <property type="match status" value="1"/>
</dbReference>
<dbReference type="SUPFAM" id="SSF46785">
    <property type="entry name" value="Winged helix' DNA-binding domain"/>
    <property type="match status" value="1"/>
</dbReference>
<keyword evidence="2" id="KW-0805">Transcription regulation</keyword>
<dbReference type="Proteomes" id="UP000654004">
    <property type="component" value="Unassembled WGS sequence"/>
</dbReference>
<dbReference type="Pfam" id="PF00126">
    <property type="entry name" value="HTH_1"/>
    <property type="match status" value="1"/>
</dbReference>
<dbReference type="SUPFAM" id="SSF53850">
    <property type="entry name" value="Periplasmic binding protein-like II"/>
    <property type="match status" value="1"/>
</dbReference>
<dbReference type="RefSeq" id="WP_188953385.1">
    <property type="nucleotide sequence ID" value="NZ_BMQW01000001.1"/>
</dbReference>
<protein>
    <submittedName>
        <fullName evidence="6">LysR family transcriptional regulator</fullName>
    </submittedName>
</protein>
<evidence type="ECO:0000259" key="5">
    <source>
        <dbReference type="PROSITE" id="PS50931"/>
    </source>
</evidence>
<keyword evidence="7" id="KW-1185">Reference proteome</keyword>
<dbReference type="PROSITE" id="PS50931">
    <property type="entry name" value="HTH_LYSR"/>
    <property type="match status" value="1"/>
</dbReference>
<keyword evidence="4" id="KW-0804">Transcription</keyword>
<dbReference type="InterPro" id="IPR005119">
    <property type="entry name" value="LysR_subst-bd"/>
</dbReference>